<sequence length="424" mass="49172">MSFAFYLIDNTYCTGVRDSLYKTRVDPEEVYYILETLSELDELEECSYEEAHNIIYGAVDFAEEIDIEPDDTFKLTKYMLEEDTEDIPLIEYEFGQDGKHFLMETDQYNASKYLPKLKKAYGNDFKYILGEATFIGDDSHYLKHATYGMDTKYTYKPKRYSETLNIRNEWLIEELNKLENSTSLSKPIIDRILALPKDELRSDLEEIIRYVMTITSNGIVPKGFDKGKYNGILLSSIIFLGEVGNNESSLDLILECLRQSENFHDYHFGDIPAEVFIPTLYKLITKDNFNKLLSFMKEPGLYTFCKIYVSDAMLEIAIKQPELKQACIEWYVNLITFATEKLPEVQYIDGLLAGFLTSYVVELHATELLPKLKAMYDTGCVNQMQSGNFESVERDISDLSITPYVDYAKYNIHEQFAFLKSHFD</sequence>
<dbReference type="Proteomes" id="UP000184105">
    <property type="component" value="Unassembled WGS sequence"/>
</dbReference>
<keyword evidence="2" id="KW-1185">Reference proteome</keyword>
<accession>A0AAX2F2N4</accession>
<organism evidence="1 2">
    <name type="scientific">Prevotella scopos JCM 17725</name>
    <dbReference type="NCBI Taxonomy" id="1236518"/>
    <lineage>
        <taxon>Bacteria</taxon>
        <taxon>Pseudomonadati</taxon>
        <taxon>Bacteroidota</taxon>
        <taxon>Bacteroidia</taxon>
        <taxon>Bacteroidales</taxon>
        <taxon>Prevotellaceae</taxon>
        <taxon>Prevotella</taxon>
    </lineage>
</organism>
<evidence type="ECO:0000313" key="1">
    <source>
        <dbReference type="EMBL" id="SHF71479.1"/>
    </source>
</evidence>
<evidence type="ECO:0000313" key="2">
    <source>
        <dbReference type="Proteomes" id="UP000184105"/>
    </source>
</evidence>
<comment type="caution">
    <text evidence="1">The sequence shown here is derived from an EMBL/GenBank/DDBJ whole genome shotgun (WGS) entry which is preliminary data.</text>
</comment>
<dbReference type="RefSeq" id="WP_025838104.1">
    <property type="nucleotide sequence ID" value="NZ_CP016204.1"/>
</dbReference>
<evidence type="ECO:0008006" key="3">
    <source>
        <dbReference type="Google" id="ProtNLM"/>
    </source>
</evidence>
<protein>
    <recommendedName>
        <fullName evidence="3">DUF1186 domain-containing protein</fullName>
    </recommendedName>
</protein>
<name>A0AAX2F2N4_9BACT</name>
<dbReference type="AlphaFoldDB" id="A0AAX2F2N4"/>
<dbReference type="EMBL" id="FQWA01000006">
    <property type="protein sequence ID" value="SHF71479.1"/>
    <property type="molecule type" value="Genomic_DNA"/>
</dbReference>
<reference evidence="1 2" key="1">
    <citation type="submission" date="2016-11" db="EMBL/GenBank/DDBJ databases">
        <authorList>
            <person name="Varghese N."/>
            <person name="Submissions S."/>
        </authorList>
    </citation>
    <scope>NUCLEOTIDE SEQUENCE [LARGE SCALE GENOMIC DNA]</scope>
    <source>
        <strain evidence="1 2">DSM 22613</strain>
    </source>
</reference>
<gene>
    <name evidence="1" type="ORF">SAMN05444364_10673</name>
</gene>
<proteinExistence type="predicted"/>